<dbReference type="SUPFAM" id="SSF55144">
    <property type="entry name" value="LigT-like"/>
    <property type="match status" value="1"/>
</dbReference>
<protein>
    <recommendedName>
        <fullName evidence="2">RNA 2',3'-cyclic phosphodiesterase</fullName>
        <shortName evidence="2">RNA 2',3'-CPDase</shortName>
        <ecNumber evidence="2">3.1.4.58</ecNumber>
    </recommendedName>
</protein>
<gene>
    <name evidence="3" type="primary">thpR</name>
    <name evidence="3" type="ORF">BLE401_12125</name>
</gene>
<evidence type="ECO:0000313" key="3">
    <source>
        <dbReference type="EMBL" id="AUI69362.1"/>
    </source>
</evidence>
<evidence type="ECO:0000313" key="4">
    <source>
        <dbReference type="Proteomes" id="UP000234271"/>
    </source>
</evidence>
<dbReference type="PANTHER" id="PTHR35561:SF1">
    <property type="entry name" value="RNA 2',3'-CYCLIC PHOSPHODIESTERASE"/>
    <property type="match status" value="1"/>
</dbReference>
<comment type="similarity">
    <text evidence="2">Belongs to the 2H phosphoesterase superfamily. ThpR family.</text>
</comment>
<dbReference type="PANTHER" id="PTHR35561">
    <property type="entry name" value="RNA 2',3'-CYCLIC PHOSPHODIESTERASE"/>
    <property type="match status" value="1"/>
</dbReference>
<keyword evidence="4" id="KW-1185">Reference proteome</keyword>
<dbReference type="OrthoDB" id="7061261at2"/>
<dbReference type="AlphaFoldDB" id="A0A2N9YFT8"/>
<dbReference type="GO" id="GO:0004113">
    <property type="term" value="F:2',3'-cyclic-nucleotide 3'-phosphodiesterase activity"/>
    <property type="evidence" value="ECO:0007669"/>
    <property type="project" value="InterPro"/>
</dbReference>
<accession>A0A2N9YFT8</accession>
<dbReference type="NCBIfam" id="TIGR02258">
    <property type="entry name" value="2_5_ligase"/>
    <property type="match status" value="1"/>
</dbReference>
<evidence type="ECO:0000256" key="1">
    <source>
        <dbReference type="ARBA" id="ARBA00022801"/>
    </source>
</evidence>
<dbReference type="GO" id="GO:0008664">
    <property type="term" value="F:RNA 2',3'-cyclic 3'-phosphodiesterase activity"/>
    <property type="evidence" value="ECO:0007669"/>
    <property type="project" value="UniProtKB-EC"/>
</dbReference>
<feature type="active site" description="Proton acceptor" evidence="2">
    <location>
        <position position="126"/>
    </location>
</feature>
<dbReference type="InterPro" id="IPR009097">
    <property type="entry name" value="Cyclic_Pdiesterase"/>
</dbReference>
<evidence type="ECO:0000256" key="2">
    <source>
        <dbReference type="HAMAP-Rule" id="MF_01940"/>
    </source>
</evidence>
<sequence>MPDTPKERLFFALFPPPEIRDQIVKLTRPLIQPNTGIELQATDLHITLIFIGETETQHKSCITQIADGIRATPFTLTLETLGYWEKPRILWLAPQPSPDLHQLVNQLTQQLSTCGYQAELRPYQAHISLLRKASPLTTYPPIPPLAWTVDAFCLARSIPHSQENRYEIIQRWLF</sequence>
<organism evidence="3 4">
    <name type="scientific">Beggiatoa leptomitoformis</name>
    <dbReference type="NCBI Taxonomy" id="288004"/>
    <lineage>
        <taxon>Bacteria</taxon>
        <taxon>Pseudomonadati</taxon>
        <taxon>Pseudomonadota</taxon>
        <taxon>Gammaproteobacteria</taxon>
        <taxon>Thiotrichales</taxon>
        <taxon>Thiotrichaceae</taxon>
        <taxon>Beggiatoa</taxon>
    </lineage>
</organism>
<keyword evidence="1 2" id="KW-0378">Hydrolase</keyword>
<dbReference type="RefSeq" id="WP_062153205.1">
    <property type="nucleotide sequence ID" value="NZ_CP012373.2"/>
</dbReference>
<comment type="catalytic activity">
    <reaction evidence="2">
        <text>a 3'-end 2',3'-cyclophospho-ribonucleotide-RNA + H2O = a 3'-end 2'-phospho-ribonucleotide-RNA + H(+)</text>
        <dbReference type="Rhea" id="RHEA:11828"/>
        <dbReference type="Rhea" id="RHEA-COMP:10464"/>
        <dbReference type="Rhea" id="RHEA-COMP:17353"/>
        <dbReference type="ChEBI" id="CHEBI:15377"/>
        <dbReference type="ChEBI" id="CHEBI:15378"/>
        <dbReference type="ChEBI" id="CHEBI:83064"/>
        <dbReference type="ChEBI" id="CHEBI:173113"/>
        <dbReference type="EC" id="3.1.4.58"/>
    </reaction>
</comment>
<dbReference type="EMBL" id="CP018889">
    <property type="protein sequence ID" value="AUI69362.1"/>
    <property type="molecule type" value="Genomic_DNA"/>
</dbReference>
<feature type="active site" description="Proton donor" evidence="2">
    <location>
        <position position="45"/>
    </location>
</feature>
<comment type="caution">
    <text evidence="2">Lacks conserved residue(s) required for the propagation of feature annotation.</text>
</comment>
<reference evidence="4" key="1">
    <citation type="submission" date="2016-12" db="EMBL/GenBank/DDBJ databases">
        <title>Complete Genome Sequence of Beggiatoa leptomitiformis D-401.</title>
        <authorList>
            <person name="Fomenkov A."/>
            <person name="Vincze T."/>
            <person name="Grabovich M."/>
            <person name="Anton B.P."/>
            <person name="Dubinina G."/>
            <person name="Orlova M."/>
            <person name="Belousova E."/>
            <person name="Roberts R.J."/>
        </authorList>
    </citation>
    <scope>NUCLEOTIDE SEQUENCE [LARGE SCALE GENOMIC DNA]</scope>
    <source>
        <strain evidence="4">D-401</strain>
    </source>
</reference>
<dbReference type="KEGG" id="blep:AL038_12140"/>
<comment type="function">
    <text evidence="2">Hydrolyzes RNA 2',3'-cyclic phosphodiester to an RNA 2'-phosphomonoester.</text>
</comment>
<dbReference type="HAMAP" id="MF_01940">
    <property type="entry name" value="RNA_CPDase"/>
    <property type="match status" value="1"/>
</dbReference>
<name>A0A2N9YFT8_9GAMM</name>
<dbReference type="Proteomes" id="UP000234271">
    <property type="component" value="Chromosome"/>
</dbReference>
<dbReference type="InterPro" id="IPR004175">
    <property type="entry name" value="RNA_CPDase"/>
</dbReference>
<dbReference type="STRING" id="288004.AL038_12140"/>
<dbReference type="EC" id="3.1.4.58" evidence="2"/>
<proteinExistence type="inferred from homology"/>
<feature type="short sequence motif" description="HXTX 1" evidence="2">
    <location>
        <begin position="45"/>
        <end position="48"/>
    </location>
</feature>
<dbReference type="Gene3D" id="3.90.1140.10">
    <property type="entry name" value="Cyclic phosphodiesterase"/>
    <property type="match status" value="1"/>
</dbReference>
<dbReference type="Pfam" id="PF13563">
    <property type="entry name" value="2_5_RNA_ligase2"/>
    <property type="match status" value="1"/>
</dbReference>